<keyword evidence="3" id="KW-1185">Reference proteome</keyword>
<sequence>MQDYKHRFKEDLLAEYPYKLCQEDACELFWQGVLHEIRALVYFPQPYLDYNHLCSEVIYAEMHLRAEMVNTPPTRGLENAKDASSHVEAPVPAPHQLEAVGDEDTRIDPEEED</sequence>
<protein>
    <submittedName>
        <fullName evidence="2">Uncharacterized protein</fullName>
    </submittedName>
</protein>
<name>A0AA88J8I0_FICCA</name>
<reference evidence="2" key="1">
    <citation type="submission" date="2023-07" db="EMBL/GenBank/DDBJ databases">
        <title>draft genome sequence of fig (Ficus carica).</title>
        <authorList>
            <person name="Takahashi T."/>
            <person name="Nishimura K."/>
        </authorList>
    </citation>
    <scope>NUCLEOTIDE SEQUENCE</scope>
</reference>
<comment type="caution">
    <text evidence="2">The sequence shown here is derived from an EMBL/GenBank/DDBJ whole genome shotgun (WGS) entry which is preliminary data.</text>
</comment>
<evidence type="ECO:0000313" key="2">
    <source>
        <dbReference type="EMBL" id="GMN64852.1"/>
    </source>
</evidence>
<dbReference type="AlphaFoldDB" id="A0AA88J8I0"/>
<feature type="compositionally biased region" description="Basic and acidic residues" evidence="1">
    <location>
        <begin position="103"/>
        <end position="113"/>
    </location>
</feature>
<evidence type="ECO:0000256" key="1">
    <source>
        <dbReference type="SAM" id="MobiDB-lite"/>
    </source>
</evidence>
<evidence type="ECO:0000313" key="3">
    <source>
        <dbReference type="Proteomes" id="UP001187192"/>
    </source>
</evidence>
<proteinExistence type="predicted"/>
<dbReference type="EMBL" id="BTGU01000197">
    <property type="protein sequence ID" value="GMN64852.1"/>
    <property type="molecule type" value="Genomic_DNA"/>
</dbReference>
<gene>
    <name evidence="2" type="ORF">TIFTF001_033926</name>
</gene>
<organism evidence="2 3">
    <name type="scientific">Ficus carica</name>
    <name type="common">Common fig</name>
    <dbReference type="NCBI Taxonomy" id="3494"/>
    <lineage>
        <taxon>Eukaryota</taxon>
        <taxon>Viridiplantae</taxon>
        <taxon>Streptophyta</taxon>
        <taxon>Embryophyta</taxon>
        <taxon>Tracheophyta</taxon>
        <taxon>Spermatophyta</taxon>
        <taxon>Magnoliopsida</taxon>
        <taxon>eudicotyledons</taxon>
        <taxon>Gunneridae</taxon>
        <taxon>Pentapetalae</taxon>
        <taxon>rosids</taxon>
        <taxon>fabids</taxon>
        <taxon>Rosales</taxon>
        <taxon>Moraceae</taxon>
        <taxon>Ficeae</taxon>
        <taxon>Ficus</taxon>
    </lineage>
</organism>
<dbReference type="Proteomes" id="UP001187192">
    <property type="component" value="Unassembled WGS sequence"/>
</dbReference>
<feature type="region of interest" description="Disordered" evidence="1">
    <location>
        <begin position="72"/>
        <end position="113"/>
    </location>
</feature>
<accession>A0AA88J8I0</accession>